<reference evidence="2 3" key="1">
    <citation type="submission" date="2023-12" db="EMBL/GenBank/DDBJ databases">
        <title>Baltic Sea Cyanobacteria.</title>
        <authorList>
            <person name="Delbaje E."/>
            <person name="Fewer D.P."/>
            <person name="Shishido T.K."/>
        </authorList>
    </citation>
    <scope>NUCLEOTIDE SEQUENCE [LARGE SCALE GENOMIC DNA]</scope>
    <source>
        <strain evidence="2 3">CCNP 1315</strain>
    </source>
</reference>
<feature type="compositionally biased region" description="Polar residues" evidence="1">
    <location>
        <begin position="14"/>
        <end position="32"/>
    </location>
</feature>
<evidence type="ECO:0000313" key="3">
    <source>
        <dbReference type="Proteomes" id="UP001301728"/>
    </source>
</evidence>
<evidence type="ECO:0000256" key="1">
    <source>
        <dbReference type="SAM" id="MobiDB-lite"/>
    </source>
</evidence>
<evidence type="ECO:0000313" key="2">
    <source>
        <dbReference type="EMBL" id="MEA5518142.1"/>
    </source>
</evidence>
<sequence>MLELVGSVKRQRNPKTTQKQPKNNPKTTQKQPKTLLELATQKQPNNTTTTENIVGFRSSTQPTDKK</sequence>
<protein>
    <submittedName>
        <fullName evidence="2">Uncharacterized protein</fullName>
    </submittedName>
</protein>
<organism evidence="2 3">
    <name type="scientific">Limnoraphis robusta CCNP1315</name>
    <dbReference type="NCBI Taxonomy" id="3110306"/>
    <lineage>
        <taxon>Bacteria</taxon>
        <taxon>Bacillati</taxon>
        <taxon>Cyanobacteriota</taxon>
        <taxon>Cyanophyceae</taxon>
        <taxon>Oscillatoriophycideae</taxon>
        <taxon>Oscillatoriales</taxon>
        <taxon>Sirenicapillariaceae</taxon>
        <taxon>Limnoraphis</taxon>
    </lineage>
</organism>
<gene>
    <name evidence="2" type="ORF">VB854_04170</name>
</gene>
<dbReference type="Proteomes" id="UP001301728">
    <property type="component" value="Unassembled WGS sequence"/>
</dbReference>
<dbReference type="EMBL" id="JAYGHT010000007">
    <property type="protein sequence ID" value="MEA5518142.1"/>
    <property type="molecule type" value="Genomic_DNA"/>
</dbReference>
<comment type="caution">
    <text evidence="2">The sequence shown here is derived from an EMBL/GenBank/DDBJ whole genome shotgun (WGS) entry which is preliminary data.</text>
</comment>
<keyword evidence="3" id="KW-1185">Reference proteome</keyword>
<feature type="compositionally biased region" description="Polar residues" evidence="1">
    <location>
        <begin position="40"/>
        <end position="66"/>
    </location>
</feature>
<accession>A0ABU5TTX0</accession>
<name>A0ABU5TTX0_9CYAN</name>
<feature type="region of interest" description="Disordered" evidence="1">
    <location>
        <begin position="1"/>
        <end position="66"/>
    </location>
</feature>
<proteinExistence type="predicted"/>